<feature type="compositionally biased region" description="Gly residues" evidence="2">
    <location>
        <begin position="718"/>
        <end position="729"/>
    </location>
</feature>
<feature type="region of interest" description="Disordered" evidence="2">
    <location>
        <begin position="928"/>
        <end position="949"/>
    </location>
</feature>
<dbReference type="GO" id="GO:0006629">
    <property type="term" value="P:lipid metabolic process"/>
    <property type="evidence" value="ECO:0007669"/>
    <property type="project" value="InterPro"/>
</dbReference>
<evidence type="ECO:0000313" key="6">
    <source>
        <dbReference type="Proteomes" id="UP000041254"/>
    </source>
</evidence>
<feature type="compositionally biased region" description="Low complexity" evidence="2">
    <location>
        <begin position="68"/>
        <end position="78"/>
    </location>
</feature>
<dbReference type="PANTHER" id="PTHR45856:SF24">
    <property type="entry name" value="FUNGAL LIPASE-LIKE DOMAIN-CONTAINING PROTEIN"/>
    <property type="match status" value="1"/>
</dbReference>
<evidence type="ECO:0000313" key="5">
    <source>
        <dbReference type="EMBL" id="CEM12972.1"/>
    </source>
</evidence>
<dbReference type="Proteomes" id="UP000041254">
    <property type="component" value="Unassembled WGS sequence"/>
</dbReference>
<keyword evidence="6" id="KW-1185">Reference proteome</keyword>
<dbReference type="EMBL" id="CDMY01000440">
    <property type="protein sequence ID" value="CEM12972.1"/>
    <property type="molecule type" value="Genomic_DNA"/>
</dbReference>
<proteinExistence type="predicted"/>
<dbReference type="SUPFAM" id="SSF53474">
    <property type="entry name" value="alpha/beta-Hydrolases"/>
    <property type="match status" value="1"/>
</dbReference>
<reference evidence="5 6" key="1">
    <citation type="submission" date="2014-11" db="EMBL/GenBank/DDBJ databases">
        <authorList>
            <person name="Zhu J."/>
            <person name="Qi W."/>
            <person name="Song R."/>
        </authorList>
    </citation>
    <scope>NUCLEOTIDE SEQUENCE [LARGE SCALE GENOMIC DNA]</scope>
</reference>
<dbReference type="PANTHER" id="PTHR45856">
    <property type="entry name" value="ALPHA/BETA-HYDROLASES SUPERFAMILY PROTEIN"/>
    <property type="match status" value="1"/>
</dbReference>
<dbReference type="Gene3D" id="3.40.50.1820">
    <property type="entry name" value="alpha/beta hydrolase"/>
    <property type="match status" value="1"/>
</dbReference>
<keyword evidence="3" id="KW-0732">Signal</keyword>
<dbReference type="InterPro" id="IPR002921">
    <property type="entry name" value="Fungal_lipase-type"/>
</dbReference>
<sequence length="1303" mass="140691">MTVLDIILMLSYQLLIGLDAASALHYKRRGPFCFHIAAHASFRLEPQRRSCRIGAATHPRRPGTTQLAADPTDDSAAATARPSVILLRLLETSQRLQRRRSNDSSTQTLQNKAANEPEAHDDESVWAVALLPAAESADALNVTTTMAAPEGEIGEGRREGDPVEGSWGYLVPIFPSLNISAAAASLPSVTDMNVRMPENITRLVQSAGSQAQEQLRSIGKLSTEALGRLVADEGLQNLTLPVTSFLWDAHSRLAGLSQIPASLAAQLPGDSLLLLLMGNTSGLADAVQNVLSLQNVTWLMATSAYNQSQALMNATLVRPLANLSDAWSLQGLDSIGVLLSKASNATLPYAFVLPVESPSLESLLGSLEGILRANTSAAMREEGDGTDGGDTDGGISLLNPVPERVLDVLRREGPPIARQLSSRYFLANRRIKELIEIALMTERGPDVPEAIHLKLSLLDQLGNLSSPFHNDTPPHIVFFNEPEENVHRIPSHEAMLLEDIAVSKDSLTGLSDDLSARPGQFGYRARRARYGVRRFLASVFRGIMRWRAAVSEAWQRRKRQQHQQRPQDGPLDETAANRKPSGTWRLIQWVGSGPKGLSRLKRLVRRRERAALHRLTTEELNRLKMALRFEISNWRSTWIGRDLARLSRLRRPDRNDSVPSLVIRDDVDGACITPADELEEDADSRALESLLEKTAKDLSAAAAAAAGAGGREQPVAGVAGGDGDGGGGEGKGEVRGEIMHSRVAHAATVDEWQSTFRLFRRQTPLIERYIASADAALPGPTESSFSCSAVKYPLLLHSMLLAALSPYNLRLKDADLPMAIPQLPSFELSLANQTMTSGISFVPIGSIPQLVDVLSSDDKRQAVIEKAQLLASLHGRGSSSSSSGKVVPVEAVPVDATDGSGESTTGVAASLPLPMMPLLSNVVDREPAHTPTAAAAASTTTASASQQQQEEEAEALRGRAVADLLMKKAIEVEKGKGDVAVHTVVSDKACAVIGVSPSLNLTVVSFRGTKDPVDVLTDIQFISAPFKPRNVPRGHRSRIPVSVPVRMAHHPHHPGAPAKDGSTSMDAAAREPRRASLLASLGLRFRGIRHGRAHFAKEREAEPTASAADSNTMEVHRGFAMAFESIRDEVSSILNRYSYTDPAGGHRRFPHEVVFVGHSLGGALAHLAAVYFHDLRPRLVTFAAPATGNLAFCRCLEQVARPYGGLRVWNEGDVVPYIAQLVGYSHAGIPIKCRLPRSAIMKFEQENVGPVFGFRVVAPHVLFQVGPAVYVFPIITQDVRSASEAAKAAQQETADEAKELQPS</sequence>
<feature type="compositionally biased region" description="Low complexity" evidence="2">
    <location>
        <begin position="932"/>
        <end position="948"/>
    </location>
</feature>
<feature type="compositionally biased region" description="Polar residues" evidence="2">
    <location>
        <begin position="103"/>
        <end position="113"/>
    </location>
</feature>
<dbReference type="InterPro" id="IPR051218">
    <property type="entry name" value="Sec_MonoDiacylglyc_Lipase"/>
</dbReference>
<dbReference type="InParanoid" id="A0A0G4FIN6"/>
<protein>
    <recommendedName>
        <fullName evidence="4">Fungal lipase-type domain-containing protein</fullName>
    </recommendedName>
</protein>
<dbReference type="PROSITE" id="PS50176">
    <property type="entry name" value="ARM_REPEAT"/>
    <property type="match status" value="1"/>
</dbReference>
<evidence type="ECO:0000256" key="1">
    <source>
        <dbReference type="PROSITE-ProRule" id="PRU00259"/>
    </source>
</evidence>
<feature type="signal peptide" evidence="3">
    <location>
        <begin position="1"/>
        <end position="23"/>
    </location>
</feature>
<dbReference type="InterPro" id="IPR000225">
    <property type="entry name" value="Armadillo"/>
</dbReference>
<feature type="region of interest" description="Disordered" evidence="2">
    <location>
        <begin position="55"/>
        <end position="78"/>
    </location>
</feature>
<dbReference type="InterPro" id="IPR029058">
    <property type="entry name" value="AB_hydrolase_fold"/>
</dbReference>
<feature type="region of interest" description="Disordered" evidence="2">
    <location>
        <begin position="557"/>
        <end position="578"/>
    </location>
</feature>
<feature type="chain" id="PRO_5005189144" description="Fungal lipase-type domain-containing protein" evidence="3">
    <location>
        <begin position="24"/>
        <end position="1303"/>
    </location>
</feature>
<dbReference type="CDD" id="cd00519">
    <property type="entry name" value="Lipase_3"/>
    <property type="match status" value="1"/>
</dbReference>
<organism evidence="5 6">
    <name type="scientific">Vitrella brassicaformis (strain CCMP3155)</name>
    <dbReference type="NCBI Taxonomy" id="1169540"/>
    <lineage>
        <taxon>Eukaryota</taxon>
        <taxon>Sar</taxon>
        <taxon>Alveolata</taxon>
        <taxon>Colpodellida</taxon>
        <taxon>Vitrellaceae</taxon>
        <taxon>Vitrella</taxon>
    </lineage>
</organism>
<evidence type="ECO:0000256" key="3">
    <source>
        <dbReference type="SAM" id="SignalP"/>
    </source>
</evidence>
<evidence type="ECO:0000259" key="4">
    <source>
        <dbReference type="Pfam" id="PF01764"/>
    </source>
</evidence>
<feature type="region of interest" description="Disordered" evidence="2">
    <location>
        <begin position="1047"/>
        <end position="1071"/>
    </location>
</feature>
<dbReference type="Pfam" id="PF01764">
    <property type="entry name" value="Lipase_3"/>
    <property type="match status" value="1"/>
</dbReference>
<dbReference type="STRING" id="1169540.A0A0G4FIN6"/>
<dbReference type="OrthoDB" id="2155593at2759"/>
<evidence type="ECO:0000256" key="2">
    <source>
        <dbReference type="SAM" id="MobiDB-lite"/>
    </source>
</evidence>
<feature type="repeat" description="ARM" evidence="1">
    <location>
        <begin position="845"/>
        <end position="867"/>
    </location>
</feature>
<gene>
    <name evidence="5" type="ORF">Vbra_9184</name>
</gene>
<feature type="region of interest" description="Disordered" evidence="2">
    <location>
        <begin position="96"/>
        <end position="121"/>
    </location>
</feature>
<name>A0A0G4FIN6_VITBC</name>
<feature type="domain" description="Fungal lipase-type" evidence="4">
    <location>
        <begin position="1098"/>
        <end position="1219"/>
    </location>
</feature>
<accession>A0A0G4FIN6</accession>
<dbReference type="VEuPathDB" id="CryptoDB:Vbra_9184"/>
<feature type="region of interest" description="Disordered" evidence="2">
    <location>
        <begin position="709"/>
        <end position="732"/>
    </location>
</feature>